<feature type="transmembrane region" description="Helical" evidence="6">
    <location>
        <begin position="1038"/>
        <end position="1060"/>
    </location>
</feature>
<feature type="transmembrane region" description="Helical" evidence="6">
    <location>
        <begin position="223"/>
        <end position="241"/>
    </location>
</feature>
<organism evidence="8 9">
    <name type="scientific">Pseudochelatococcus lubricantis</name>
    <dbReference type="NCBI Taxonomy" id="1538102"/>
    <lineage>
        <taxon>Bacteria</taxon>
        <taxon>Pseudomonadati</taxon>
        <taxon>Pseudomonadota</taxon>
        <taxon>Alphaproteobacteria</taxon>
        <taxon>Hyphomicrobiales</taxon>
        <taxon>Chelatococcaceae</taxon>
        <taxon>Pseudochelatococcus</taxon>
    </lineage>
</organism>
<feature type="transmembrane region" description="Helical" evidence="6">
    <location>
        <begin position="372"/>
        <end position="395"/>
    </location>
</feature>
<dbReference type="PANTHER" id="PTHR42861">
    <property type="entry name" value="CALCIUM-TRANSPORTING ATPASE"/>
    <property type="match status" value="1"/>
</dbReference>
<evidence type="ECO:0000256" key="3">
    <source>
        <dbReference type="ARBA" id="ARBA00022967"/>
    </source>
</evidence>
<feature type="transmembrane region" description="Helical" evidence="6">
    <location>
        <begin position="952"/>
        <end position="971"/>
    </location>
</feature>
<feature type="transmembrane region" description="Helical" evidence="6">
    <location>
        <begin position="253"/>
        <end position="272"/>
    </location>
</feature>
<feature type="transmembrane region" description="Helical" evidence="6">
    <location>
        <begin position="33"/>
        <end position="53"/>
    </location>
</feature>
<keyword evidence="5 6" id="KW-0472">Membrane</keyword>
<dbReference type="PROSITE" id="PS01229">
    <property type="entry name" value="COF_2"/>
    <property type="match status" value="1"/>
</dbReference>
<feature type="transmembrane region" description="Helical" evidence="6">
    <location>
        <begin position="1069"/>
        <end position="1087"/>
    </location>
</feature>
<feature type="transmembrane region" description="Helical" evidence="6">
    <location>
        <begin position="1099"/>
        <end position="1116"/>
    </location>
</feature>
<feature type="transmembrane region" description="Helical" evidence="6">
    <location>
        <begin position="1007"/>
        <end position="1026"/>
    </location>
</feature>
<dbReference type="Gene3D" id="1.20.1110.10">
    <property type="entry name" value="Calcium-transporting ATPase, transmembrane domain"/>
    <property type="match status" value="1"/>
</dbReference>
<dbReference type="NCBIfam" id="TIGR01494">
    <property type="entry name" value="ATPase_P-type"/>
    <property type="match status" value="2"/>
</dbReference>
<proteinExistence type="predicted"/>
<dbReference type="Gene3D" id="3.40.50.1000">
    <property type="entry name" value="HAD superfamily/HAD-like"/>
    <property type="match status" value="1"/>
</dbReference>
<evidence type="ECO:0000313" key="9">
    <source>
        <dbReference type="Proteomes" id="UP001429580"/>
    </source>
</evidence>
<evidence type="ECO:0000256" key="1">
    <source>
        <dbReference type="ARBA" id="ARBA00004141"/>
    </source>
</evidence>
<reference evidence="8 9" key="1">
    <citation type="submission" date="2020-03" db="EMBL/GenBank/DDBJ databases">
        <title>Genomic Encyclopedia of Type Strains, Phase IV (KMG-IV): sequencing the most valuable type-strain genomes for metagenomic binning, comparative biology and taxonomic classification.</title>
        <authorList>
            <person name="Goeker M."/>
        </authorList>
    </citation>
    <scope>NUCLEOTIDE SEQUENCE [LARGE SCALE GENOMIC DNA]</scope>
    <source>
        <strain evidence="8 9">DSM 103870</strain>
    </source>
</reference>
<dbReference type="PROSITE" id="PS00154">
    <property type="entry name" value="ATPASE_E1_E2"/>
    <property type="match status" value="1"/>
</dbReference>
<dbReference type="EMBL" id="JAASQI010000011">
    <property type="protein sequence ID" value="NIJ59857.1"/>
    <property type="molecule type" value="Genomic_DNA"/>
</dbReference>
<evidence type="ECO:0000313" key="8">
    <source>
        <dbReference type="EMBL" id="NIJ59857.1"/>
    </source>
</evidence>
<dbReference type="SUPFAM" id="SSF81653">
    <property type="entry name" value="Calcium ATPase, transduction domain A"/>
    <property type="match status" value="1"/>
</dbReference>
<keyword evidence="9" id="KW-1185">Reference proteome</keyword>
<dbReference type="SFLD" id="SFLDS00003">
    <property type="entry name" value="Haloacid_Dehalogenase"/>
    <property type="match status" value="1"/>
</dbReference>
<keyword evidence="4 6" id="KW-1133">Transmembrane helix</keyword>
<comment type="subcellular location">
    <subcellularLocation>
        <location evidence="1">Membrane</location>
        <topology evidence="1">Multi-pass membrane protein</topology>
    </subcellularLocation>
</comment>
<feature type="domain" description="P-type ATPase A" evidence="7">
    <location>
        <begin position="432"/>
        <end position="530"/>
    </location>
</feature>
<dbReference type="InterPro" id="IPR023299">
    <property type="entry name" value="ATPase_P-typ_cyto_dom_N"/>
</dbReference>
<protein>
    <submittedName>
        <fullName evidence="8">Magnesium-transporting ATPase (P-type)</fullName>
    </submittedName>
</protein>
<feature type="transmembrane region" description="Helical" evidence="6">
    <location>
        <begin position="977"/>
        <end position="995"/>
    </location>
</feature>
<dbReference type="InterPro" id="IPR008250">
    <property type="entry name" value="ATPase_P-typ_transduc_dom_A_sf"/>
</dbReference>
<dbReference type="PRINTS" id="PR00119">
    <property type="entry name" value="CATATPASE"/>
</dbReference>
<dbReference type="SUPFAM" id="SSF81665">
    <property type="entry name" value="Calcium ATPase, transmembrane domain M"/>
    <property type="match status" value="1"/>
</dbReference>
<feature type="transmembrane region" description="Helical" evidence="6">
    <location>
        <begin position="548"/>
        <end position="570"/>
    </location>
</feature>
<dbReference type="SUPFAM" id="SSF48317">
    <property type="entry name" value="Acid phosphatase/Vanadium-dependent haloperoxidase"/>
    <property type="match status" value="1"/>
</dbReference>
<feature type="transmembrane region" description="Helical" evidence="6">
    <location>
        <begin position="184"/>
        <end position="203"/>
    </location>
</feature>
<dbReference type="Gene3D" id="3.40.1110.10">
    <property type="entry name" value="Calcium-transporting ATPase, cytoplasmic domain N"/>
    <property type="match status" value="1"/>
</dbReference>
<dbReference type="InterPro" id="IPR018303">
    <property type="entry name" value="ATPase_P-typ_P_site"/>
</dbReference>
<dbReference type="InterPro" id="IPR001757">
    <property type="entry name" value="P_typ_ATPase"/>
</dbReference>
<evidence type="ECO:0000259" key="7">
    <source>
        <dbReference type="Pfam" id="PF00122"/>
    </source>
</evidence>
<evidence type="ECO:0000256" key="6">
    <source>
        <dbReference type="SAM" id="Phobius"/>
    </source>
</evidence>
<keyword evidence="2 6" id="KW-0812">Transmembrane</keyword>
<dbReference type="Proteomes" id="UP001429580">
    <property type="component" value="Unassembled WGS sequence"/>
</dbReference>
<comment type="caution">
    <text evidence="8">The sequence shown here is derived from an EMBL/GenBank/DDBJ whole genome shotgun (WGS) entry which is preliminary data.</text>
</comment>
<dbReference type="InterPro" id="IPR036938">
    <property type="entry name" value="PAP2/HPO_sf"/>
</dbReference>
<dbReference type="Pfam" id="PF00122">
    <property type="entry name" value="E1-E2_ATPase"/>
    <property type="match status" value="1"/>
</dbReference>
<dbReference type="InterPro" id="IPR023214">
    <property type="entry name" value="HAD_sf"/>
</dbReference>
<feature type="transmembrane region" description="Helical" evidence="6">
    <location>
        <begin position="93"/>
        <end position="114"/>
    </location>
</feature>
<dbReference type="InterPro" id="IPR036412">
    <property type="entry name" value="HAD-like_sf"/>
</dbReference>
<dbReference type="InterPro" id="IPR044492">
    <property type="entry name" value="P_typ_ATPase_HD_dom"/>
</dbReference>
<dbReference type="Gene3D" id="1.20.144.10">
    <property type="entry name" value="Phosphatidic acid phosphatase type 2/haloperoxidase"/>
    <property type="match status" value="1"/>
</dbReference>
<dbReference type="Gene3D" id="2.70.150.10">
    <property type="entry name" value="Calcium-transporting ATPase, cytoplasmic transduction domain A"/>
    <property type="match status" value="1"/>
</dbReference>
<feature type="transmembrane region" description="Helical" evidence="6">
    <location>
        <begin position="152"/>
        <end position="172"/>
    </location>
</feature>
<keyword evidence="3" id="KW-1278">Translocase</keyword>
<feature type="transmembrane region" description="Helical" evidence="6">
    <location>
        <begin position="401"/>
        <end position="419"/>
    </location>
</feature>
<name>A0ABX0V3Z9_9HYPH</name>
<gene>
    <name evidence="8" type="ORF">FHS82_003718</name>
</gene>
<evidence type="ECO:0000256" key="2">
    <source>
        <dbReference type="ARBA" id="ARBA00022692"/>
    </source>
</evidence>
<evidence type="ECO:0000256" key="5">
    <source>
        <dbReference type="ARBA" id="ARBA00023136"/>
    </source>
</evidence>
<dbReference type="SFLD" id="SFLDF00027">
    <property type="entry name" value="p-type_atpase"/>
    <property type="match status" value="1"/>
</dbReference>
<dbReference type="Pfam" id="PF00702">
    <property type="entry name" value="Hydrolase"/>
    <property type="match status" value="1"/>
</dbReference>
<dbReference type="InterPro" id="IPR059000">
    <property type="entry name" value="ATPase_P-type_domA"/>
</dbReference>
<sequence>MNPENQNPSILSQIEKWFFVEIEEPYSTIETNLILICVAVILFIIVAVFNWMATHQDRVRRFAVGLRQRSRVRQAERNLRAGLAFLLRRFDVAGAYGLSFSITLSALFLGIWFFGNVLEHLLSYDQVAFFDMPVAGFIAGHRIPWLTSLMQAAVLPATGIGMAIAALGMVVFLRRRRGSPRVQFFLLAVLAGAAMLDMVAERLTGMPPQPESAMAVPAVLNNLLLGHTLVCVFYGAVAYLITRTQSAWEDKVLVWSAAGLVAVLTGVARVYLGADWPTEIISRWALALTWLSAALVVAAIIEQSVADRDAPEKVLDLDGQGADALPTPPSVVDLGRPEVSINGLSRSAVAERQKRGEVNILIERSSRSIKDILTANVFTRLNALLVGLFILILLVGGTQDAVFGLVVVANTVIGVVQELRAKRTLDRLSVLVAPRARVVRDGEVHELPTDQIVIDDVVECRPGDQIPVDGILLAAEDLEVNESLLTGEADPIARARGELVLSGSFVVSGSGRLQAVQIGEASYARRLARVARKFSLSQSQLRDGVNDILRYSIWALVPTTVVLYASQLLYGPAGAQGAAVSSVAVIVGMIPEGLVLLMSTIMAVAIVRLSGQGALIQELAAVELLARVDVICADKTGTLTEGQSTLEEIVPAGAVADGAAPVLPEEVRDVLGVFAHDDASPTASSLALREACARPDAAIWSVAGSVPFSSSRKWSAFAFARQGTWLLGAPEVVLAGVEGAGALLARVQALAGSGKRVLALVSSSEPIALAGKTHTLPSIRQPRALIVLGEKIRTDVARTVRYFEEQGVSVKIVSGDHPETIRAIASQVGLHPGQQAFDARKLPDDPAAFSEIVEGCDLFGRVTPLQKRRMVECLRADGHVVAMIGDGINDVLAIKEADFGIALGSGTAASRAVAQLTLLRDDFAALPAVIAEGRRVIGNVERTANLFITKTAYVFAMALAIGIAQAPFPFLPRHLTLISFITIGIPGIFLSFANGGSLVRPGFVGRVLRFSLPAGAIAAAATLLAYTAARALAPDYAGLAQTAATIALAGNGLVVLWLLARPQHLRHRLFMAVLPSILLLVLAFRPLRDFFALQLPNLPVWLTIIAINIVAGWILLKTRRFSAAKSGPARPHRPERAPDE</sequence>
<accession>A0ABX0V3Z9</accession>
<dbReference type="SUPFAM" id="SSF56784">
    <property type="entry name" value="HAD-like"/>
    <property type="match status" value="1"/>
</dbReference>
<feature type="transmembrane region" description="Helical" evidence="6">
    <location>
        <begin position="284"/>
        <end position="301"/>
    </location>
</feature>
<dbReference type="SFLD" id="SFLDG00002">
    <property type="entry name" value="C1.7:_P-type_atpase_like"/>
    <property type="match status" value="1"/>
</dbReference>
<evidence type="ECO:0000256" key="4">
    <source>
        <dbReference type="ARBA" id="ARBA00022989"/>
    </source>
</evidence>
<feature type="transmembrane region" description="Helical" evidence="6">
    <location>
        <begin position="582"/>
        <end position="607"/>
    </location>
</feature>
<dbReference type="InterPro" id="IPR023298">
    <property type="entry name" value="ATPase_P-typ_TM_dom_sf"/>
</dbReference>